<evidence type="ECO:0000256" key="1">
    <source>
        <dbReference type="SAM" id="MobiDB-lite"/>
    </source>
</evidence>
<accession>A0A3B0JM17</accession>
<sequence length="255" mass="28391">MPPGTWTNAAAGARASADTDTDPAADSCKWHANGGESFAASQALSRISRWFIGFGVSVFVCVCVCVQDFTLRLPFFCVCCVQAAICMTIGMIGNPDVDFLSWAVNWGVAYDLPNREWVIQHAHGLNATLSKEHIQRRSRRAFYDEVRSIFNNMGFNGHSCVARALCESARLMLPQGQRGNMLQELVRTVFSLPATPVAVHEPQAHHQYDRIYRRSKRSARECHEIYPDCQFSLLALALGKYMGATTTKLSAFNFM</sequence>
<protein>
    <submittedName>
        <fullName evidence="3">Uncharacterized protein</fullName>
    </submittedName>
</protein>
<organism evidence="3 4">
    <name type="scientific">Drosophila guanche</name>
    <name type="common">Fruit fly</name>
    <dbReference type="NCBI Taxonomy" id="7266"/>
    <lineage>
        <taxon>Eukaryota</taxon>
        <taxon>Metazoa</taxon>
        <taxon>Ecdysozoa</taxon>
        <taxon>Arthropoda</taxon>
        <taxon>Hexapoda</taxon>
        <taxon>Insecta</taxon>
        <taxon>Pterygota</taxon>
        <taxon>Neoptera</taxon>
        <taxon>Endopterygota</taxon>
        <taxon>Diptera</taxon>
        <taxon>Brachycera</taxon>
        <taxon>Muscomorpha</taxon>
        <taxon>Ephydroidea</taxon>
        <taxon>Drosophilidae</taxon>
        <taxon>Drosophila</taxon>
        <taxon>Sophophora</taxon>
    </lineage>
</organism>
<dbReference type="PANTHER" id="PTHR21398">
    <property type="entry name" value="AGAP007094-PA"/>
    <property type="match status" value="1"/>
</dbReference>
<dbReference type="InterPro" id="IPR006631">
    <property type="entry name" value="DM4_12"/>
</dbReference>
<evidence type="ECO:0000313" key="3">
    <source>
        <dbReference type="EMBL" id="SPP83334.1"/>
    </source>
</evidence>
<reference evidence="4" key="1">
    <citation type="submission" date="2018-01" db="EMBL/GenBank/DDBJ databases">
        <authorList>
            <person name="Alioto T."/>
            <person name="Alioto T."/>
        </authorList>
    </citation>
    <scope>NUCLEOTIDE SEQUENCE [LARGE SCALE GENOMIC DNA]</scope>
</reference>
<dbReference type="PANTHER" id="PTHR21398:SF7">
    <property type="entry name" value="LP19941P"/>
    <property type="match status" value="1"/>
</dbReference>
<evidence type="ECO:0000256" key="2">
    <source>
        <dbReference type="SAM" id="Phobius"/>
    </source>
</evidence>
<feature type="transmembrane region" description="Helical" evidence="2">
    <location>
        <begin position="47"/>
        <end position="66"/>
    </location>
</feature>
<dbReference type="Pfam" id="PF07841">
    <property type="entry name" value="DM4_12"/>
    <property type="match status" value="1"/>
</dbReference>
<feature type="transmembrane region" description="Helical" evidence="2">
    <location>
        <begin position="73"/>
        <end position="93"/>
    </location>
</feature>
<keyword evidence="2" id="KW-1133">Transmembrane helix</keyword>
<evidence type="ECO:0000313" key="4">
    <source>
        <dbReference type="Proteomes" id="UP000268350"/>
    </source>
</evidence>
<keyword evidence="2" id="KW-0812">Transmembrane</keyword>
<keyword evidence="2" id="KW-0472">Membrane</keyword>
<dbReference type="OrthoDB" id="8185446at2759"/>
<gene>
    <name evidence="3" type="ORF">DGUA_6G018174</name>
</gene>
<dbReference type="AlphaFoldDB" id="A0A3B0JM17"/>
<dbReference type="Proteomes" id="UP000268350">
    <property type="component" value="Unassembled WGS sequence"/>
</dbReference>
<dbReference type="SMART" id="SM00718">
    <property type="entry name" value="DM4_12"/>
    <property type="match status" value="1"/>
</dbReference>
<proteinExistence type="predicted"/>
<keyword evidence="4" id="KW-1185">Reference proteome</keyword>
<feature type="region of interest" description="Disordered" evidence="1">
    <location>
        <begin position="1"/>
        <end position="22"/>
    </location>
</feature>
<dbReference type="EMBL" id="OUUW01000007">
    <property type="protein sequence ID" value="SPP83334.1"/>
    <property type="molecule type" value="Genomic_DNA"/>
</dbReference>
<name>A0A3B0JM17_DROGU</name>